<dbReference type="PANTHER" id="PTHR10340:SF55">
    <property type="entry name" value="ENDOPOLYPHOSPHATASE"/>
    <property type="match status" value="1"/>
</dbReference>
<evidence type="ECO:0000256" key="13">
    <source>
        <dbReference type="SAM" id="MobiDB-lite"/>
    </source>
</evidence>
<evidence type="ECO:0000256" key="6">
    <source>
        <dbReference type="ARBA" id="ARBA00022692"/>
    </source>
</evidence>
<dbReference type="PIRSF" id="PIRSF027093">
    <property type="entry name" value="EndopolyPtase_N1"/>
    <property type="match status" value="1"/>
</dbReference>
<sequence length="718" mass="82190">MLLTLRNAAVLLTAALIPSSYAAPVADRSGPQILLEDQTVTQQSPRPLHGRFLHITDLHPDQFYKIHSSTDEDVACHRGAGSAGTYGAETSDCDSPFALINATFTWIKENLRDQIDFVVWTGDSARHDSDEKVPRTQSQVLETNRYVVDKFVEVFGNGHDEEDPTKEMKIPIVSTFGNNDILPHNILQSGPNKWLREYTDVWKKFIPEEQRHGFERGGWYYVEVIPKKLAVFSLNTLYFFDNNAAVDGCALRSEPGFEHMEWLRIQLEFMRQRGMKAILTGHVPPARTASKQLWDETCWQKYTLWLERYRDVVVGGLYGHMNIDHFMIHDTKDIDIISSDDLDSKSRFERAAMDDELTISSASDYLEELRVSWSKIPNPKVLSAEYETEEVLDEPTESVSKKQKRGKKSKKDKARERLGGPWGERFQVTNVAPSVVPNFFPTLRIIEYNITGLDASNVWSQHQQSSLTSNLAERELPTEATVEIEIPFEDGDSKSDLSISKKKKGKKGKKPKKPKKPDFIVPDPPSKSSPPGPAYSPQTFTLLGYTQYFANLTHINNDYVESETSGSDELDTESWHGGKHKGKHPKSQVPKPKPFKYEVEYDTFTDPIYKLKDMTVKSYIKLAHRIGQYKPSKGDQLRDDDGLFEQQEQESDNDLVDEQGKKKHKKHRKQKKKNKVWLYFVKRAFVGTIEDEALRKWDFNPDSQQQQDVLQDSHDGEL</sequence>
<evidence type="ECO:0000256" key="9">
    <source>
        <dbReference type="ARBA" id="ARBA00022989"/>
    </source>
</evidence>
<keyword evidence="9" id="KW-1133">Transmembrane helix</keyword>
<evidence type="ECO:0000256" key="4">
    <source>
        <dbReference type="ARBA" id="ARBA00014458"/>
    </source>
</evidence>
<feature type="compositionally biased region" description="Acidic residues" evidence="13">
    <location>
        <begin position="386"/>
        <end position="396"/>
    </location>
</feature>
<feature type="region of interest" description="Disordered" evidence="13">
    <location>
        <begin position="562"/>
        <end position="593"/>
    </location>
</feature>
<keyword evidence="6" id="KW-0812">Transmembrane</keyword>
<comment type="catalytic activity">
    <reaction evidence="12">
        <text>[phosphate](n+1) + n H2O = (n+1) phosphate + n H(+)</text>
        <dbReference type="Rhea" id="RHEA:22452"/>
        <dbReference type="Rhea" id="RHEA-COMP:14280"/>
        <dbReference type="ChEBI" id="CHEBI:15377"/>
        <dbReference type="ChEBI" id="CHEBI:15378"/>
        <dbReference type="ChEBI" id="CHEBI:16838"/>
        <dbReference type="ChEBI" id="CHEBI:43474"/>
        <dbReference type="EC" id="3.6.1.10"/>
    </reaction>
</comment>
<keyword evidence="14" id="KW-0732">Signal</keyword>
<feature type="region of interest" description="Disordered" evidence="13">
    <location>
        <begin position="630"/>
        <end position="673"/>
    </location>
</feature>
<evidence type="ECO:0000256" key="3">
    <source>
        <dbReference type="ARBA" id="ARBA00012459"/>
    </source>
</evidence>
<feature type="compositionally biased region" description="Basic residues" evidence="13">
    <location>
        <begin position="500"/>
        <end position="515"/>
    </location>
</feature>
<proteinExistence type="inferred from homology"/>
<feature type="domain" description="Calcineurin-like phosphoesterase" evidence="15">
    <location>
        <begin position="51"/>
        <end position="316"/>
    </location>
</feature>
<protein>
    <recommendedName>
        <fullName evidence="4 12">Endopolyphosphatase</fullName>
        <ecNumber evidence="3 12">3.6.1.10</ecNumber>
    </recommendedName>
</protein>
<comment type="similarity">
    <text evidence="2">Belongs to the endopolyphosphatase PPN1 family.</text>
</comment>
<feature type="compositionally biased region" description="Acidic residues" evidence="13">
    <location>
        <begin position="647"/>
        <end position="657"/>
    </location>
</feature>
<evidence type="ECO:0000256" key="2">
    <source>
        <dbReference type="ARBA" id="ARBA00010399"/>
    </source>
</evidence>
<dbReference type="CDD" id="cd00842">
    <property type="entry name" value="MPP_ASMase"/>
    <property type="match status" value="1"/>
</dbReference>
<evidence type="ECO:0000256" key="5">
    <source>
        <dbReference type="ARBA" id="ARBA00022554"/>
    </source>
</evidence>
<gene>
    <name evidence="16" type="ORF">PVAG01_07338</name>
</gene>
<evidence type="ECO:0000313" key="17">
    <source>
        <dbReference type="Proteomes" id="UP001629113"/>
    </source>
</evidence>
<dbReference type="Pfam" id="PF00149">
    <property type="entry name" value="Metallophos"/>
    <property type="match status" value="1"/>
</dbReference>
<evidence type="ECO:0000259" key="15">
    <source>
        <dbReference type="Pfam" id="PF00149"/>
    </source>
</evidence>
<dbReference type="SUPFAM" id="SSF56300">
    <property type="entry name" value="Metallo-dependent phosphatases"/>
    <property type="match status" value="1"/>
</dbReference>
<comment type="function">
    <text evidence="12">Catalyzes the hydrolysis of inorganic polyphosphate (polyP) chains of many hundreds of phosphate residues into shorter lengths.</text>
</comment>
<dbReference type="EMBL" id="JBFCZG010000006">
    <property type="protein sequence ID" value="KAL3420893.1"/>
    <property type="molecule type" value="Genomic_DNA"/>
</dbReference>
<feature type="region of interest" description="Disordered" evidence="13">
    <location>
        <begin position="698"/>
        <end position="718"/>
    </location>
</feature>
<evidence type="ECO:0000256" key="14">
    <source>
        <dbReference type="SAM" id="SignalP"/>
    </source>
</evidence>
<feature type="region of interest" description="Disordered" evidence="13">
    <location>
        <begin position="485"/>
        <end position="535"/>
    </location>
</feature>
<feature type="region of interest" description="Disordered" evidence="13">
    <location>
        <begin position="386"/>
        <end position="421"/>
    </location>
</feature>
<evidence type="ECO:0000313" key="16">
    <source>
        <dbReference type="EMBL" id="KAL3420893.1"/>
    </source>
</evidence>
<name>A0ABR4PC71_9HELO</name>
<keyword evidence="7 12" id="KW-0378">Hydrolase</keyword>
<evidence type="ECO:0000256" key="7">
    <source>
        <dbReference type="ARBA" id="ARBA00022801"/>
    </source>
</evidence>
<reference evidence="16 17" key="1">
    <citation type="submission" date="2024-06" db="EMBL/GenBank/DDBJ databases">
        <title>Complete genome of Phlyctema vagabunda strain 19-DSS-EL-015.</title>
        <authorList>
            <person name="Fiorenzani C."/>
        </authorList>
    </citation>
    <scope>NUCLEOTIDE SEQUENCE [LARGE SCALE GENOMIC DNA]</scope>
    <source>
        <strain evidence="16 17">19-DSS-EL-015</strain>
    </source>
</reference>
<dbReference type="Proteomes" id="UP001629113">
    <property type="component" value="Unassembled WGS sequence"/>
</dbReference>
<dbReference type="InterPro" id="IPR004843">
    <property type="entry name" value="Calcineurin-like_PHP"/>
</dbReference>
<keyword evidence="8" id="KW-0735">Signal-anchor</keyword>
<keyword evidence="11" id="KW-0325">Glycoprotein</keyword>
<evidence type="ECO:0000256" key="8">
    <source>
        <dbReference type="ARBA" id="ARBA00022968"/>
    </source>
</evidence>
<dbReference type="InterPro" id="IPR012358">
    <property type="entry name" value="EndopolyPtase_N1"/>
</dbReference>
<evidence type="ECO:0000256" key="1">
    <source>
        <dbReference type="ARBA" id="ARBA00004576"/>
    </source>
</evidence>
<dbReference type="PANTHER" id="PTHR10340">
    <property type="entry name" value="SPHINGOMYELIN PHOSPHODIESTERASE"/>
    <property type="match status" value="1"/>
</dbReference>
<dbReference type="InterPro" id="IPR041805">
    <property type="entry name" value="ASMase/PPN1_MPP"/>
</dbReference>
<comment type="caution">
    <text evidence="16">The sequence shown here is derived from an EMBL/GenBank/DDBJ whole genome shotgun (WGS) entry which is preliminary data.</text>
</comment>
<organism evidence="16 17">
    <name type="scientific">Phlyctema vagabunda</name>
    <dbReference type="NCBI Taxonomy" id="108571"/>
    <lineage>
        <taxon>Eukaryota</taxon>
        <taxon>Fungi</taxon>
        <taxon>Dikarya</taxon>
        <taxon>Ascomycota</taxon>
        <taxon>Pezizomycotina</taxon>
        <taxon>Leotiomycetes</taxon>
        <taxon>Helotiales</taxon>
        <taxon>Dermateaceae</taxon>
        <taxon>Phlyctema</taxon>
    </lineage>
</organism>
<dbReference type="InterPro" id="IPR029052">
    <property type="entry name" value="Metallo-depent_PP-like"/>
</dbReference>
<comment type="subcellular location">
    <subcellularLocation>
        <location evidence="1">Vacuole membrane</location>
        <topology evidence="1">Single-pass type II membrane protein</topology>
    </subcellularLocation>
</comment>
<keyword evidence="17" id="KW-1185">Reference proteome</keyword>
<feature type="compositionally biased region" description="Pro residues" evidence="13">
    <location>
        <begin position="522"/>
        <end position="534"/>
    </location>
</feature>
<accession>A0ABR4PC71</accession>
<dbReference type="EC" id="3.6.1.10" evidence="3 12"/>
<keyword evidence="5 12" id="KW-0926">Vacuole</keyword>
<evidence type="ECO:0000256" key="10">
    <source>
        <dbReference type="ARBA" id="ARBA00023136"/>
    </source>
</evidence>
<feature type="compositionally biased region" description="Basic residues" evidence="13">
    <location>
        <begin position="401"/>
        <end position="412"/>
    </location>
</feature>
<feature type="signal peptide" evidence="14">
    <location>
        <begin position="1"/>
        <end position="22"/>
    </location>
</feature>
<feature type="compositionally biased region" description="Basic residues" evidence="13">
    <location>
        <begin position="577"/>
        <end position="586"/>
    </location>
</feature>
<dbReference type="Gene3D" id="3.60.21.10">
    <property type="match status" value="1"/>
</dbReference>
<feature type="chain" id="PRO_5045241939" description="Endopolyphosphatase" evidence="14">
    <location>
        <begin position="23"/>
        <end position="718"/>
    </location>
</feature>
<feature type="compositionally biased region" description="Basic residues" evidence="13">
    <location>
        <begin position="661"/>
        <end position="673"/>
    </location>
</feature>
<feature type="compositionally biased region" description="Basic and acidic residues" evidence="13">
    <location>
        <begin position="632"/>
        <end position="641"/>
    </location>
</feature>
<evidence type="ECO:0000256" key="12">
    <source>
        <dbReference type="PIRNR" id="PIRNR027093"/>
    </source>
</evidence>
<evidence type="ECO:0000256" key="11">
    <source>
        <dbReference type="ARBA" id="ARBA00023180"/>
    </source>
</evidence>
<keyword evidence="10 12" id="KW-0472">Membrane</keyword>